<evidence type="ECO:0000256" key="1">
    <source>
        <dbReference type="SAM" id="MobiDB-lite"/>
    </source>
</evidence>
<dbReference type="EMBL" id="JASSZA010000023">
    <property type="protein sequence ID" value="KAK2082902.1"/>
    <property type="molecule type" value="Genomic_DNA"/>
</dbReference>
<organism evidence="2 3">
    <name type="scientific">Saguinus oedipus</name>
    <name type="common">Cotton-top tamarin</name>
    <name type="synonym">Oedipomidas oedipus</name>
    <dbReference type="NCBI Taxonomy" id="9490"/>
    <lineage>
        <taxon>Eukaryota</taxon>
        <taxon>Metazoa</taxon>
        <taxon>Chordata</taxon>
        <taxon>Craniata</taxon>
        <taxon>Vertebrata</taxon>
        <taxon>Euteleostomi</taxon>
        <taxon>Mammalia</taxon>
        <taxon>Eutheria</taxon>
        <taxon>Euarchontoglires</taxon>
        <taxon>Primates</taxon>
        <taxon>Haplorrhini</taxon>
        <taxon>Platyrrhini</taxon>
        <taxon>Cebidae</taxon>
        <taxon>Callitrichinae</taxon>
        <taxon>Saguinus</taxon>
    </lineage>
</organism>
<accession>A0ABQ9TDT4</accession>
<protein>
    <submittedName>
        <fullName evidence="2">Uncharacterized protein</fullName>
    </submittedName>
</protein>
<gene>
    <name evidence="2" type="ORF">P7K49_038138</name>
</gene>
<comment type="caution">
    <text evidence="2">The sequence shown here is derived from an EMBL/GenBank/DDBJ whole genome shotgun (WGS) entry which is preliminary data.</text>
</comment>
<name>A0ABQ9TDT4_SAGOE</name>
<dbReference type="Proteomes" id="UP001266305">
    <property type="component" value="Unassembled WGS sequence"/>
</dbReference>
<feature type="region of interest" description="Disordered" evidence="1">
    <location>
        <begin position="91"/>
        <end position="124"/>
    </location>
</feature>
<evidence type="ECO:0000313" key="3">
    <source>
        <dbReference type="Proteomes" id="UP001266305"/>
    </source>
</evidence>
<sequence>MPIVLHTVSAAPRPLRKHLAYGEYPWPEWPRPREKEDRAWPRPHPHSQSVDMIDCHSLGCGHQMSLSSRAWTTAVRWAVYMPRGEDQAAYKGANGKNKRFDAPWKSCSKGKTRSKAGEPLSFLR</sequence>
<reference evidence="2 3" key="1">
    <citation type="submission" date="2023-05" db="EMBL/GenBank/DDBJ databases">
        <title>B98-5 Cell Line De Novo Hybrid Assembly: An Optical Mapping Approach.</title>
        <authorList>
            <person name="Kananen K."/>
            <person name="Auerbach J.A."/>
            <person name="Kautto E."/>
            <person name="Blachly J.S."/>
        </authorList>
    </citation>
    <scope>NUCLEOTIDE SEQUENCE [LARGE SCALE GENOMIC DNA]</scope>
    <source>
        <strain evidence="2">B95-8</strain>
        <tissue evidence="2">Cell line</tissue>
    </source>
</reference>
<proteinExistence type="predicted"/>
<keyword evidence="3" id="KW-1185">Reference proteome</keyword>
<evidence type="ECO:0000313" key="2">
    <source>
        <dbReference type="EMBL" id="KAK2082902.1"/>
    </source>
</evidence>